<comment type="similarity">
    <text evidence="1 2">Belongs to the serpin family.</text>
</comment>
<dbReference type="Pfam" id="PF00079">
    <property type="entry name" value="Serpin"/>
    <property type="match status" value="2"/>
</dbReference>
<dbReference type="GO" id="GO:0004867">
    <property type="term" value="F:serine-type endopeptidase inhibitor activity"/>
    <property type="evidence" value="ECO:0007669"/>
    <property type="project" value="InterPro"/>
</dbReference>
<organism evidence="4">
    <name type="scientific">Setaria italica</name>
    <name type="common">Foxtail millet</name>
    <name type="synonym">Panicum italicum</name>
    <dbReference type="NCBI Taxonomy" id="4555"/>
    <lineage>
        <taxon>Eukaryota</taxon>
        <taxon>Viridiplantae</taxon>
        <taxon>Streptophyta</taxon>
        <taxon>Embryophyta</taxon>
        <taxon>Tracheophyta</taxon>
        <taxon>Spermatophyta</taxon>
        <taxon>Magnoliopsida</taxon>
        <taxon>Liliopsida</taxon>
        <taxon>Poales</taxon>
        <taxon>Poaceae</taxon>
        <taxon>PACMAD clade</taxon>
        <taxon>Panicoideae</taxon>
        <taxon>Panicodae</taxon>
        <taxon>Paniceae</taxon>
        <taxon>Cenchrinae</taxon>
        <taxon>Setaria</taxon>
    </lineage>
</organism>
<protein>
    <recommendedName>
        <fullName evidence="3">Serpin domain-containing protein</fullName>
    </recommendedName>
</protein>
<dbReference type="SUPFAM" id="SSF56574">
    <property type="entry name" value="Serpins"/>
    <property type="match status" value="1"/>
</dbReference>
<gene>
    <name evidence="4" type="ORF">SETIT_2G388900v2</name>
</gene>
<dbReference type="InterPro" id="IPR042185">
    <property type="entry name" value="Serpin_sf_2"/>
</dbReference>
<dbReference type="InterPro" id="IPR023796">
    <property type="entry name" value="Serpin_dom"/>
</dbReference>
<feature type="domain" description="Serpin" evidence="3">
    <location>
        <begin position="17"/>
        <end position="306"/>
    </location>
</feature>
<dbReference type="InterPro" id="IPR000215">
    <property type="entry name" value="Serpin_fam"/>
</dbReference>
<dbReference type="STRING" id="4555.A0A368Q7I7"/>
<dbReference type="InterPro" id="IPR042178">
    <property type="entry name" value="Serpin_sf_1"/>
</dbReference>
<dbReference type="OrthoDB" id="671595at2759"/>
<dbReference type="SMART" id="SM00093">
    <property type="entry name" value="SERPIN"/>
    <property type="match status" value="1"/>
</dbReference>
<dbReference type="InterPro" id="IPR023795">
    <property type="entry name" value="Serpin_CS"/>
</dbReference>
<accession>A0A368Q7I7</accession>
<evidence type="ECO:0000256" key="1">
    <source>
        <dbReference type="ARBA" id="ARBA00009500"/>
    </source>
</evidence>
<dbReference type="PROSITE" id="PS00284">
    <property type="entry name" value="SERPIN"/>
    <property type="match status" value="1"/>
</dbReference>
<reference evidence="4" key="1">
    <citation type="journal article" date="2012" name="Nat. Biotechnol.">
        <title>Reference genome sequence of the model plant Setaria.</title>
        <authorList>
            <person name="Bennetzen J.L."/>
            <person name="Schmutz J."/>
            <person name="Wang H."/>
            <person name="Percifield R."/>
            <person name="Hawkins J."/>
            <person name="Pontaroli A.C."/>
            <person name="Estep M."/>
            <person name="Feng L."/>
            <person name="Vaughn J.N."/>
            <person name="Grimwood J."/>
            <person name="Jenkins J."/>
            <person name="Barry K."/>
            <person name="Lindquist E."/>
            <person name="Hellsten U."/>
            <person name="Deshpande S."/>
            <person name="Wang X."/>
            <person name="Wu X."/>
            <person name="Mitros T."/>
            <person name="Triplett J."/>
            <person name="Yang X."/>
            <person name="Ye C.Y."/>
            <person name="Mauro-Herrera M."/>
            <person name="Wang L."/>
            <person name="Li P."/>
            <person name="Sharma M."/>
            <person name="Sharma R."/>
            <person name="Ronald P.C."/>
            <person name="Panaud O."/>
            <person name="Kellogg E.A."/>
            <person name="Brutnell T.P."/>
            <person name="Doust A.N."/>
            <person name="Tuskan G.A."/>
            <person name="Rokhsar D."/>
            <person name="Devos K.M."/>
        </authorList>
    </citation>
    <scope>NUCLEOTIDE SEQUENCE [LARGE SCALE GENOMIC DNA]</scope>
    <source>
        <strain evidence="4">Yugu1</strain>
    </source>
</reference>
<proteinExistence type="inferred from homology"/>
<name>A0A368Q7I7_SETIT</name>
<dbReference type="AlphaFoldDB" id="A0A368Q7I7"/>
<dbReference type="Gene3D" id="2.30.39.10">
    <property type="entry name" value="Alpha-1-antitrypsin, domain 1"/>
    <property type="match status" value="1"/>
</dbReference>
<dbReference type="PANTHER" id="PTHR11461">
    <property type="entry name" value="SERINE PROTEASE INHIBITOR, SERPIN"/>
    <property type="match status" value="1"/>
</dbReference>
<evidence type="ECO:0000259" key="3">
    <source>
        <dbReference type="SMART" id="SM00093"/>
    </source>
</evidence>
<evidence type="ECO:0000313" key="4">
    <source>
        <dbReference type="EMBL" id="RCV13965.1"/>
    </source>
</evidence>
<dbReference type="PANTHER" id="PTHR11461:SF329">
    <property type="entry name" value="SERPIN DOMAIN-CONTAINING PROTEIN"/>
    <property type="match status" value="1"/>
</dbReference>
<reference evidence="4" key="2">
    <citation type="submission" date="2015-07" db="EMBL/GenBank/DDBJ databases">
        <authorList>
            <person name="Noorani M."/>
        </authorList>
    </citation>
    <scope>NUCLEOTIDE SEQUENCE</scope>
    <source>
        <strain evidence="4">Yugu1</strain>
    </source>
</reference>
<dbReference type="EMBL" id="CM003529">
    <property type="protein sequence ID" value="RCV13965.1"/>
    <property type="molecule type" value="Genomic_DNA"/>
</dbReference>
<dbReference type="GO" id="GO:0005615">
    <property type="term" value="C:extracellular space"/>
    <property type="evidence" value="ECO:0007669"/>
    <property type="project" value="InterPro"/>
</dbReference>
<dbReference type="Gene3D" id="3.30.497.10">
    <property type="entry name" value="Antithrombin, subunit I, domain 2"/>
    <property type="match status" value="1"/>
</dbReference>
<sequence>MWPSPPTKTSTRSRTTMMTTRRLRHRLRSGAPWASGWTPPPLSSSTLLRPWPPPACAGQSRLAEINKWLESKTGGHVQGLLPGSSISASTLLILANAIYFRGYWYDHFLPDMTRDATFHVSPGHEVTVPFMEGKDLHARMQVIGHPGFKVLRMPYAAGMCQQQQSFSMYIYLPDDRDGLPRLLRIPKFDVSLRADVSRLLEDLGLDLTMFRPAGDSFSEMVALLAGADDEDTLPPMAVPSIVQQCSAHVNERGTVAAAATALEILGFVMDDSPEPVVDFVADHPFLFFIKEDHSRVVVFADQVVDPSDHHVITY</sequence>
<evidence type="ECO:0000256" key="2">
    <source>
        <dbReference type="RuleBase" id="RU000411"/>
    </source>
</evidence>
<dbReference type="InterPro" id="IPR036186">
    <property type="entry name" value="Serpin_sf"/>
</dbReference>